<organism evidence="9 10">
    <name type="scientific">Boothiomyces macroporosus</name>
    <dbReference type="NCBI Taxonomy" id="261099"/>
    <lineage>
        <taxon>Eukaryota</taxon>
        <taxon>Fungi</taxon>
        <taxon>Fungi incertae sedis</taxon>
        <taxon>Chytridiomycota</taxon>
        <taxon>Chytridiomycota incertae sedis</taxon>
        <taxon>Chytridiomycetes</taxon>
        <taxon>Rhizophydiales</taxon>
        <taxon>Terramycetaceae</taxon>
        <taxon>Boothiomyces</taxon>
    </lineage>
</organism>
<dbReference type="InterPro" id="IPR036866">
    <property type="entry name" value="RibonucZ/Hydroxyglut_hydro"/>
</dbReference>
<comment type="subcellular location">
    <subcellularLocation>
        <location evidence="1 6">Nucleus</location>
    </subcellularLocation>
</comment>
<keyword evidence="4 6" id="KW-0694">RNA-binding</keyword>
<dbReference type="InterPro" id="IPR035639">
    <property type="entry name" value="CPSF2_MBL"/>
</dbReference>
<protein>
    <recommendedName>
        <fullName evidence="6">Cleavage and polyadenylation specificity factor subunit 2</fullName>
    </recommendedName>
    <alternativeName>
        <fullName evidence="6">Cleavage and polyadenylation specificity factor 100 kDa subunit</fullName>
    </alternativeName>
</protein>
<dbReference type="GO" id="GO:0005847">
    <property type="term" value="C:mRNA cleavage and polyadenylation specificity factor complex"/>
    <property type="evidence" value="ECO:0007669"/>
    <property type="project" value="InterPro"/>
</dbReference>
<dbReference type="Proteomes" id="UP001210925">
    <property type="component" value="Unassembled WGS sequence"/>
</dbReference>
<dbReference type="InterPro" id="IPR022712">
    <property type="entry name" value="Beta_Casp"/>
</dbReference>
<dbReference type="SMART" id="SM01027">
    <property type="entry name" value="Beta-Casp"/>
    <property type="match status" value="1"/>
</dbReference>
<feature type="domain" description="Metallo-beta-lactamase" evidence="7">
    <location>
        <begin position="17"/>
        <end position="225"/>
    </location>
</feature>
<evidence type="ECO:0000256" key="5">
    <source>
        <dbReference type="ARBA" id="ARBA00023242"/>
    </source>
</evidence>
<evidence type="ECO:0000256" key="2">
    <source>
        <dbReference type="ARBA" id="ARBA00010624"/>
    </source>
</evidence>
<dbReference type="GO" id="GO:0003723">
    <property type="term" value="F:RNA binding"/>
    <property type="evidence" value="ECO:0007669"/>
    <property type="project" value="UniProtKB-KW"/>
</dbReference>
<dbReference type="SMART" id="SM00849">
    <property type="entry name" value="Lactamase_B"/>
    <property type="match status" value="1"/>
</dbReference>
<keyword evidence="3 6" id="KW-0507">mRNA processing</keyword>
<dbReference type="EMBL" id="JADGKB010000010">
    <property type="protein sequence ID" value="KAJ3260641.1"/>
    <property type="molecule type" value="Genomic_DNA"/>
</dbReference>
<evidence type="ECO:0000259" key="7">
    <source>
        <dbReference type="SMART" id="SM00849"/>
    </source>
</evidence>
<dbReference type="Pfam" id="PF16661">
    <property type="entry name" value="Lactamase_B_6"/>
    <property type="match status" value="1"/>
</dbReference>
<sequence length="705" mass="80124">MSSFIKFIPLTGVNDQQPLCYLLEIDEAKILLDCGWDLNPESLKALEKIATQIDAVIISHGDMAHISGLAYAVKKLGLDCDIYTTTPVYDMGRQLLIDIVKSKLEQDEFHLFTLSDIETAFDKILRLRYSQPHQLSGNCSGIVITAFNAGHTVGGTVWKIQKDSEHIVYAVDYNHSKEGHLNGSDLMTADALRKPSLMITDSINALVTQPVKRKERDARLIASNSNILIPINSSTRILELAYTLDNYWTDNRPAATLVFLAHQSNAILNSAKSMLEWMGENIIKAFESQPFDLKSVKCLTKIADLDEIIGPKVVLSSFIGLEYGYSFDILLEWGKNPNNLVLFPEKPEPNTRGDALFKFWKENCVDNGNVSLNMKYELKVHKKKPLEGKELRDFQEREKQRLAELEKENIIAMDVDESESDIESDDQPGHVVYDIYVKDHEQRQSFFKQAQAFKMFPVYEARNRMDDYGEVIDLLAYAKFENNQHVLEEFKDLEMIEENVEKVEEVIPFKYIVQEQIMELHCQVNFVDFEGRADGRSVRNIIQDIAPKKLVIIHGSPKATESLKDYCLDSEYITDQVYAPSLEEPLNISSATNMYQLNEYKLAFVTGVIRRESTLTGSRFVLDPLPPNEEKYRPAVTIGDIRFKELKRKLGVAGYTSDFTKNGDLVVNNAFVVKRNPNGSISLEGGLSPDYYKVRDIVYGFQAIL</sequence>
<evidence type="ECO:0000256" key="1">
    <source>
        <dbReference type="ARBA" id="ARBA00004123"/>
    </source>
</evidence>
<dbReference type="FunFam" id="3.60.15.10:FF:000008">
    <property type="entry name" value="Cleavage and polyadenylation specificity factor subunit 2"/>
    <property type="match status" value="1"/>
</dbReference>
<gene>
    <name evidence="9" type="primary">CPSF2</name>
    <name evidence="9" type="ORF">HK103_000251</name>
</gene>
<dbReference type="Pfam" id="PF10996">
    <property type="entry name" value="Beta-Casp"/>
    <property type="match status" value="1"/>
</dbReference>
<comment type="caution">
    <text evidence="9">The sequence shown here is derived from an EMBL/GenBank/DDBJ whole genome shotgun (WGS) entry which is preliminary data.</text>
</comment>
<dbReference type="AlphaFoldDB" id="A0AAD5YA91"/>
<dbReference type="SUPFAM" id="SSF56281">
    <property type="entry name" value="Metallo-hydrolase/oxidoreductase"/>
    <property type="match status" value="1"/>
</dbReference>
<dbReference type="InterPro" id="IPR011108">
    <property type="entry name" value="RMMBL"/>
</dbReference>
<reference evidence="9" key="1">
    <citation type="submission" date="2020-05" db="EMBL/GenBank/DDBJ databases">
        <title>Phylogenomic resolution of chytrid fungi.</title>
        <authorList>
            <person name="Stajich J.E."/>
            <person name="Amses K."/>
            <person name="Simmons R."/>
            <person name="Seto K."/>
            <person name="Myers J."/>
            <person name="Bonds A."/>
            <person name="Quandt C.A."/>
            <person name="Barry K."/>
            <person name="Liu P."/>
            <person name="Grigoriev I."/>
            <person name="Longcore J.E."/>
            <person name="James T.Y."/>
        </authorList>
    </citation>
    <scope>NUCLEOTIDE SEQUENCE</scope>
    <source>
        <strain evidence="9">PLAUS21</strain>
    </source>
</reference>
<dbReference type="GO" id="GO:0006398">
    <property type="term" value="P:mRNA 3'-end processing by stem-loop binding and cleavage"/>
    <property type="evidence" value="ECO:0007669"/>
    <property type="project" value="InterPro"/>
</dbReference>
<dbReference type="Pfam" id="PF07521">
    <property type="entry name" value="RMMBL"/>
    <property type="match status" value="1"/>
</dbReference>
<comment type="similarity">
    <text evidence="2 6">Belongs to the metallo-beta-lactamase superfamily. RNA-metabolizing metallo-beta-lactamase-like family. CPSF2/YSH1 subfamily.</text>
</comment>
<dbReference type="InterPro" id="IPR001279">
    <property type="entry name" value="Metallo-B-lactamas"/>
</dbReference>
<dbReference type="CDD" id="cd16293">
    <property type="entry name" value="CPSF2-like_MBL-fold"/>
    <property type="match status" value="1"/>
</dbReference>
<evidence type="ECO:0000256" key="3">
    <source>
        <dbReference type="ARBA" id="ARBA00022664"/>
    </source>
</evidence>
<dbReference type="Gene3D" id="3.60.15.10">
    <property type="entry name" value="Ribonuclease Z/Hydroxyacylglutathione hydrolase-like"/>
    <property type="match status" value="1"/>
</dbReference>
<evidence type="ECO:0000259" key="8">
    <source>
        <dbReference type="SMART" id="SM01027"/>
    </source>
</evidence>
<evidence type="ECO:0000256" key="6">
    <source>
        <dbReference type="RuleBase" id="RU365006"/>
    </source>
</evidence>
<dbReference type="InterPro" id="IPR027075">
    <property type="entry name" value="CPSF2"/>
</dbReference>
<keyword evidence="10" id="KW-1185">Reference proteome</keyword>
<evidence type="ECO:0000313" key="10">
    <source>
        <dbReference type="Proteomes" id="UP001210925"/>
    </source>
</evidence>
<accession>A0AAD5YA91</accession>
<dbReference type="PANTHER" id="PTHR45922:SF1">
    <property type="entry name" value="CLEAVAGE AND POLYADENYLATION SPECIFICITY FACTOR SUBUNIT 2"/>
    <property type="match status" value="1"/>
</dbReference>
<feature type="domain" description="Beta-Casp" evidence="8">
    <location>
        <begin position="237"/>
        <end position="356"/>
    </location>
</feature>
<name>A0AAD5YA91_9FUNG</name>
<proteinExistence type="inferred from homology"/>
<dbReference type="PANTHER" id="PTHR45922">
    <property type="entry name" value="CLEAVAGE AND POLYADENYLATION SPECIFICITY FACTOR SUBUNIT 2"/>
    <property type="match status" value="1"/>
</dbReference>
<dbReference type="InterPro" id="IPR025069">
    <property type="entry name" value="Cpsf2_C"/>
</dbReference>
<evidence type="ECO:0000313" key="9">
    <source>
        <dbReference type="EMBL" id="KAJ3260641.1"/>
    </source>
</evidence>
<dbReference type="Pfam" id="PF13299">
    <property type="entry name" value="CPSF100_C"/>
    <property type="match status" value="1"/>
</dbReference>
<evidence type="ECO:0000256" key="4">
    <source>
        <dbReference type="ARBA" id="ARBA00022884"/>
    </source>
</evidence>
<keyword evidence="5 6" id="KW-0539">Nucleus</keyword>